<dbReference type="KEGG" id="zmk:HG535_0C03530"/>
<keyword evidence="4 6" id="KW-0694">RNA-binding</keyword>
<evidence type="ECO:0000313" key="9">
    <source>
        <dbReference type="Proteomes" id="UP000509704"/>
    </source>
</evidence>
<comment type="function">
    <text evidence="6">Required for exosome-dependent processing of pre-rRNA and small nucleolar RNA (snRNA) precursors. Involved in processing of 35S pre-rRNA at the A0, A1 and A2 sites.</text>
</comment>
<accession>A0A7H9B047</accession>
<dbReference type="GO" id="GO:0000178">
    <property type="term" value="C:exosome (RNase complex)"/>
    <property type="evidence" value="ECO:0007669"/>
    <property type="project" value="TreeGrafter"/>
</dbReference>
<dbReference type="PANTHER" id="PTHR15341">
    <property type="entry name" value="SUN-COR STEROID HORMONE RECEPTOR CO-REPRESSOR"/>
    <property type="match status" value="1"/>
</dbReference>
<evidence type="ECO:0000256" key="7">
    <source>
        <dbReference type="SAM" id="MobiDB-lite"/>
    </source>
</evidence>
<evidence type="ECO:0000256" key="3">
    <source>
        <dbReference type="ARBA" id="ARBA00022552"/>
    </source>
</evidence>
<feature type="compositionally biased region" description="Basic residues" evidence="7">
    <location>
        <begin position="176"/>
        <end position="191"/>
    </location>
</feature>
<dbReference type="GO" id="GO:0010468">
    <property type="term" value="P:regulation of gene expression"/>
    <property type="evidence" value="ECO:0007669"/>
    <property type="project" value="TreeGrafter"/>
</dbReference>
<dbReference type="GO" id="GO:0003677">
    <property type="term" value="F:DNA binding"/>
    <property type="evidence" value="ECO:0007669"/>
    <property type="project" value="TreeGrafter"/>
</dbReference>
<dbReference type="PANTHER" id="PTHR15341:SF3">
    <property type="entry name" value="NUCLEAR NUCLEIC ACID-BINDING PROTEIN C1D"/>
    <property type="match status" value="1"/>
</dbReference>
<keyword evidence="9" id="KW-1185">Reference proteome</keyword>
<dbReference type="Pfam" id="PF04000">
    <property type="entry name" value="Sas10_Utp3"/>
    <property type="match status" value="1"/>
</dbReference>
<dbReference type="InterPro" id="IPR011082">
    <property type="entry name" value="Exosome-assoc_fac/DNA_repair"/>
</dbReference>
<comment type="subcellular location">
    <subcellularLocation>
        <location evidence="1 6">Nucleus</location>
    </subcellularLocation>
</comment>
<feature type="compositionally biased region" description="Basic and acidic residues" evidence="7">
    <location>
        <begin position="138"/>
        <end position="150"/>
    </location>
</feature>
<dbReference type="Proteomes" id="UP000509704">
    <property type="component" value="Chromosome 3"/>
</dbReference>
<dbReference type="InterPro" id="IPR007146">
    <property type="entry name" value="Sas10/Utp3/C1D"/>
</dbReference>
<name>A0A7H9B047_ZYGMR</name>
<proteinExistence type="inferred from homology"/>
<evidence type="ECO:0000256" key="1">
    <source>
        <dbReference type="ARBA" id="ARBA00004123"/>
    </source>
</evidence>
<dbReference type="RefSeq" id="XP_037143728.1">
    <property type="nucleotide sequence ID" value="XM_037287833.1"/>
</dbReference>
<keyword evidence="5 6" id="KW-0539">Nucleus</keyword>
<evidence type="ECO:0000256" key="6">
    <source>
        <dbReference type="RuleBase" id="RU368003"/>
    </source>
</evidence>
<feature type="compositionally biased region" description="Basic and acidic residues" evidence="7">
    <location>
        <begin position="158"/>
        <end position="175"/>
    </location>
</feature>
<dbReference type="OrthoDB" id="1421013at2759"/>
<dbReference type="AlphaFoldDB" id="A0A7H9B047"/>
<sequence length="191" mass="22078">MDEVEKIRPYIAHLNKQLRLLKPDLEKMTSKSLDEQLLLLSDERSKLDLTNKYSYVLSSLMFAYMKVLNVKDVSPIMAELTRVKTYMNKAKSFDEKQDRKKGLEQSEQKKARRVINSVLDGNHASPAISKVHFQGKHTRFDNKSSGKDDPETISAEEITEKIKEAKSKKPNSTEKRKSKSKQKSIKVHKRK</sequence>
<evidence type="ECO:0000256" key="2">
    <source>
        <dbReference type="ARBA" id="ARBA00009154"/>
    </source>
</evidence>
<dbReference type="EMBL" id="CP058606">
    <property type="protein sequence ID" value="QLG72000.1"/>
    <property type="molecule type" value="Genomic_DNA"/>
</dbReference>
<dbReference type="GO" id="GO:0003723">
    <property type="term" value="F:RNA binding"/>
    <property type="evidence" value="ECO:0007669"/>
    <property type="project" value="UniProtKB-UniRule"/>
</dbReference>
<organism evidence="8 9">
    <name type="scientific">Zygotorulaspora mrakii</name>
    <name type="common">Zygosaccharomyces mrakii</name>
    <dbReference type="NCBI Taxonomy" id="42260"/>
    <lineage>
        <taxon>Eukaryota</taxon>
        <taxon>Fungi</taxon>
        <taxon>Dikarya</taxon>
        <taxon>Ascomycota</taxon>
        <taxon>Saccharomycotina</taxon>
        <taxon>Saccharomycetes</taxon>
        <taxon>Saccharomycetales</taxon>
        <taxon>Saccharomycetaceae</taxon>
        <taxon>Zygotorulaspora</taxon>
    </lineage>
</organism>
<feature type="region of interest" description="Disordered" evidence="7">
    <location>
        <begin position="126"/>
        <end position="191"/>
    </location>
</feature>
<reference evidence="8 9" key="1">
    <citation type="submission" date="2020-07" db="EMBL/GenBank/DDBJ databases">
        <title>The yeast mating-type switching endonuclease HO is a domesticated member of an unorthodox homing genetic element family.</title>
        <authorList>
            <person name="Coughlan A.Y."/>
            <person name="Lombardi L."/>
            <person name="Braun-Galleani S."/>
            <person name="Martos A.R."/>
            <person name="Galeote V."/>
            <person name="Bigey F."/>
            <person name="Dequin S."/>
            <person name="Byrne K.P."/>
            <person name="Wolfe K.H."/>
        </authorList>
    </citation>
    <scope>NUCLEOTIDE SEQUENCE [LARGE SCALE GENOMIC DNA]</scope>
    <source>
        <strain evidence="8 9">NRRL Y-6702</strain>
    </source>
</reference>
<dbReference type="GO" id="GO:0000460">
    <property type="term" value="P:maturation of 5.8S rRNA"/>
    <property type="evidence" value="ECO:0007669"/>
    <property type="project" value="TreeGrafter"/>
</dbReference>
<dbReference type="GeneID" id="59235698"/>
<gene>
    <name evidence="8" type="ORF">HG535_0C03530</name>
</gene>
<comment type="similarity">
    <text evidence="2 6">Belongs to the C1D family.</text>
</comment>
<keyword evidence="3 6" id="KW-0698">rRNA processing</keyword>
<evidence type="ECO:0000313" key="8">
    <source>
        <dbReference type="EMBL" id="QLG72000.1"/>
    </source>
</evidence>
<dbReference type="GO" id="GO:0005730">
    <property type="term" value="C:nucleolus"/>
    <property type="evidence" value="ECO:0007669"/>
    <property type="project" value="TreeGrafter"/>
</dbReference>
<protein>
    <recommendedName>
        <fullName evidence="6">Exosome complex protein</fullName>
    </recommendedName>
</protein>
<evidence type="ECO:0000256" key="5">
    <source>
        <dbReference type="ARBA" id="ARBA00023242"/>
    </source>
</evidence>
<evidence type="ECO:0000256" key="4">
    <source>
        <dbReference type="ARBA" id="ARBA00022884"/>
    </source>
</evidence>